<dbReference type="InterPro" id="IPR010982">
    <property type="entry name" value="Lambda_DNA-bd_dom_sf"/>
</dbReference>
<dbReference type="InterPro" id="IPR001387">
    <property type="entry name" value="Cro/C1-type_HTH"/>
</dbReference>
<dbReference type="PROSITE" id="PS50943">
    <property type="entry name" value="HTH_CROC1"/>
    <property type="match status" value="1"/>
</dbReference>
<dbReference type="Pfam" id="PF01381">
    <property type="entry name" value="HTH_3"/>
    <property type="match status" value="1"/>
</dbReference>
<dbReference type="SUPFAM" id="SSF47413">
    <property type="entry name" value="lambda repressor-like DNA-binding domains"/>
    <property type="match status" value="1"/>
</dbReference>
<dbReference type="GO" id="GO:0005829">
    <property type="term" value="C:cytosol"/>
    <property type="evidence" value="ECO:0007669"/>
    <property type="project" value="TreeGrafter"/>
</dbReference>
<dbReference type="Proteomes" id="UP000009229">
    <property type="component" value="Chromosome"/>
</dbReference>
<proteinExistence type="predicted"/>
<evidence type="ECO:0000313" key="3">
    <source>
        <dbReference type="EMBL" id="AEG16020.1"/>
    </source>
</evidence>
<gene>
    <name evidence="3" type="ordered locus">Desku_2493</name>
</gene>
<name>A0AAU8PD31_DESK7</name>
<dbReference type="KEGG" id="dku:Desku_2493"/>
<dbReference type="EMBL" id="CP002770">
    <property type="protein sequence ID" value="AEG16020.1"/>
    <property type="molecule type" value="Genomic_DNA"/>
</dbReference>
<keyword evidence="1" id="KW-0238">DNA-binding</keyword>
<evidence type="ECO:0000313" key="4">
    <source>
        <dbReference type="Proteomes" id="UP000009229"/>
    </source>
</evidence>
<dbReference type="PANTHER" id="PTHR46797">
    <property type="entry name" value="HTH-TYPE TRANSCRIPTIONAL REGULATOR"/>
    <property type="match status" value="1"/>
</dbReference>
<dbReference type="SMART" id="SM00530">
    <property type="entry name" value="HTH_XRE"/>
    <property type="match status" value="1"/>
</dbReference>
<dbReference type="Gene3D" id="1.10.260.40">
    <property type="entry name" value="lambda repressor-like DNA-binding domains"/>
    <property type="match status" value="1"/>
</dbReference>
<reference evidence="4" key="1">
    <citation type="submission" date="2011-05" db="EMBL/GenBank/DDBJ databases">
        <title>Complete sequence of Desulfotomaculum kuznetsovii DSM 6115.</title>
        <authorList>
            <person name="Lucas S."/>
            <person name="Han J."/>
            <person name="Lapidus A."/>
            <person name="Cheng J.-F."/>
            <person name="Goodwin L."/>
            <person name="Pitluck S."/>
            <person name="Peters L."/>
            <person name="Mikhailova N."/>
            <person name="Lu M."/>
            <person name="Saunders E."/>
            <person name="Han C."/>
            <person name="Tapia R."/>
            <person name="Land M."/>
            <person name="Hauser L."/>
            <person name="Kyrpides N."/>
            <person name="Ivanova N."/>
            <person name="Pagani I."/>
            <person name="Nazina T."/>
            <person name="Ivanova A."/>
            <person name="Parshina S."/>
            <person name="Kuever J."/>
            <person name="Muyzer G."/>
            <person name="Plugge C."/>
            <person name="Stams A."/>
            <person name="Woyke T."/>
        </authorList>
    </citation>
    <scope>NUCLEOTIDE SEQUENCE [LARGE SCALE GENOMIC DNA]</scope>
    <source>
        <strain evidence="4">DSM 6115 / VKM B-1805 / 17</strain>
    </source>
</reference>
<dbReference type="GO" id="GO:0003700">
    <property type="term" value="F:DNA-binding transcription factor activity"/>
    <property type="evidence" value="ECO:0007669"/>
    <property type="project" value="TreeGrafter"/>
</dbReference>
<sequence length="107" mass="12058">MNVGARIKQLRKAKKLSQRELADLTSISQPVINRLENNTRIADVDSLKRICSALGITLAEFFADQAPELPPDIRQMIDVARKLTPLQRELIISVMKEMAKDNQTEGE</sequence>
<dbReference type="GO" id="GO:0003677">
    <property type="term" value="F:DNA binding"/>
    <property type="evidence" value="ECO:0007669"/>
    <property type="project" value="UniProtKB-KW"/>
</dbReference>
<evidence type="ECO:0000259" key="2">
    <source>
        <dbReference type="PROSITE" id="PS50943"/>
    </source>
</evidence>
<feature type="domain" description="HTH cro/C1-type" evidence="2">
    <location>
        <begin position="7"/>
        <end position="61"/>
    </location>
</feature>
<dbReference type="RefSeq" id="WP_013823531.1">
    <property type="nucleotide sequence ID" value="NC_015573.1"/>
</dbReference>
<dbReference type="AlphaFoldDB" id="A0AAU8PD31"/>
<dbReference type="PANTHER" id="PTHR46797:SF2">
    <property type="entry name" value="TRANSCRIPTIONAL REGULATOR"/>
    <property type="match status" value="1"/>
</dbReference>
<keyword evidence="4" id="KW-1185">Reference proteome</keyword>
<evidence type="ECO:0000256" key="1">
    <source>
        <dbReference type="ARBA" id="ARBA00023125"/>
    </source>
</evidence>
<dbReference type="InterPro" id="IPR050807">
    <property type="entry name" value="TransReg_Diox_bact_type"/>
</dbReference>
<organism evidence="3 4">
    <name type="scientific">Desulfofundulus kuznetsovii (strain DSM 6115 / VKM B-1805 / 17)</name>
    <name type="common">Desulfotomaculum kuznetsovii</name>
    <dbReference type="NCBI Taxonomy" id="760568"/>
    <lineage>
        <taxon>Bacteria</taxon>
        <taxon>Bacillati</taxon>
        <taxon>Bacillota</taxon>
        <taxon>Clostridia</taxon>
        <taxon>Eubacteriales</taxon>
        <taxon>Peptococcaceae</taxon>
        <taxon>Desulfofundulus</taxon>
    </lineage>
</organism>
<dbReference type="CDD" id="cd00093">
    <property type="entry name" value="HTH_XRE"/>
    <property type="match status" value="1"/>
</dbReference>
<accession>A0AAU8PD31</accession>
<protein>
    <submittedName>
        <fullName evidence="3">Helix-turn-helix domain protein</fullName>
    </submittedName>
</protein>